<feature type="domain" description="UBC core" evidence="2">
    <location>
        <begin position="4"/>
        <end position="154"/>
    </location>
</feature>
<dbReference type="PROSITE" id="PS50127">
    <property type="entry name" value="UBC_2"/>
    <property type="match status" value="1"/>
</dbReference>
<evidence type="ECO:0000256" key="1">
    <source>
        <dbReference type="ARBA" id="ARBA00022786"/>
    </source>
</evidence>
<organism evidence="3 4">
    <name type="scientific">Septoria linicola</name>
    <dbReference type="NCBI Taxonomy" id="215465"/>
    <lineage>
        <taxon>Eukaryota</taxon>
        <taxon>Fungi</taxon>
        <taxon>Dikarya</taxon>
        <taxon>Ascomycota</taxon>
        <taxon>Pezizomycotina</taxon>
        <taxon>Dothideomycetes</taxon>
        <taxon>Dothideomycetidae</taxon>
        <taxon>Mycosphaerellales</taxon>
        <taxon>Mycosphaerellaceae</taxon>
        <taxon>Septoria</taxon>
    </lineage>
</organism>
<sequence>MSDRRTKRLQTEFARLKKQPPKGIKVVHCDNFRRWEVDIQIIGRHPIYRADETFRVRFIFHNDYPISPPEVTFRQTATHRVPIHPHIYSYGVICLNILGKEGWTAAMTVESVCLSLQSMLASNREARRPLDDAISRHSSRQPSGIGFYYDDNRV</sequence>
<evidence type="ECO:0000259" key="2">
    <source>
        <dbReference type="PROSITE" id="PS50127"/>
    </source>
</evidence>
<dbReference type="Proteomes" id="UP001056384">
    <property type="component" value="Chromosome 10"/>
</dbReference>
<dbReference type="SMART" id="SM00212">
    <property type="entry name" value="UBCc"/>
    <property type="match status" value="1"/>
</dbReference>
<dbReference type="CDD" id="cd23808">
    <property type="entry name" value="UBCc_UBE2W"/>
    <property type="match status" value="1"/>
</dbReference>
<keyword evidence="1" id="KW-0833">Ubl conjugation pathway</keyword>
<keyword evidence="4" id="KW-1185">Reference proteome</keyword>
<evidence type="ECO:0000313" key="4">
    <source>
        <dbReference type="Proteomes" id="UP001056384"/>
    </source>
</evidence>
<evidence type="ECO:0000313" key="3">
    <source>
        <dbReference type="EMBL" id="USW58176.1"/>
    </source>
</evidence>
<dbReference type="SUPFAM" id="SSF54495">
    <property type="entry name" value="UBC-like"/>
    <property type="match status" value="1"/>
</dbReference>
<name>A0A9Q9B6T0_9PEZI</name>
<dbReference type="Gene3D" id="3.10.110.10">
    <property type="entry name" value="Ubiquitin Conjugating Enzyme"/>
    <property type="match status" value="1"/>
</dbReference>
<dbReference type="PANTHER" id="PTHR24067">
    <property type="entry name" value="UBIQUITIN-CONJUGATING ENZYME E2"/>
    <property type="match status" value="1"/>
</dbReference>
<dbReference type="EMBL" id="CP099427">
    <property type="protein sequence ID" value="USW58176.1"/>
    <property type="molecule type" value="Genomic_DNA"/>
</dbReference>
<dbReference type="InterPro" id="IPR050113">
    <property type="entry name" value="Ub_conjugating_enzyme"/>
</dbReference>
<dbReference type="Pfam" id="PF00179">
    <property type="entry name" value="UQ_con"/>
    <property type="match status" value="1"/>
</dbReference>
<accession>A0A9Q9B6T0</accession>
<dbReference type="InterPro" id="IPR016135">
    <property type="entry name" value="UBQ-conjugating_enzyme/RWD"/>
</dbReference>
<proteinExistence type="predicted"/>
<reference evidence="3" key="1">
    <citation type="submission" date="2022-06" db="EMBL/GenBank/DDBJ databases">
        <title>Complete genome sequences of two strains of the flax pathogen Septoria linicola.</title>
        <authorList>
            <person name="Lapalu N."/>
            <person name="Simon A."/>
            <person name="Demenou B."/>
            <person name="Paumier D."/>
            <person name="Guillot M.-P."/>
            <person name="Gout L."/>
            <person name="Valade R."/>
        </authorList>
    </citation>
    <scope>NUCLEOTIDE SEQUENCE</scope>
    <source>
        <strain evidence="3">SE15195</strain>
    </source>
</reference>
<gene>
    <name evidence="3" type="ORF">Slin15195_G114950</name>
</gene>
<protein>
    <submittedName>
        <fullName evidence="3">Ubiquitin-conjugating enzyme E2, ubiquitin-conjugating enzyme/RWD</fullName>
    </submittedName>
</protein>
<dbReference type="AlphaFoldDB" id="A0A9Q9B6T0"/>
<dbReference type="InterPro" id="IPR000608">
    <property type="entry name" value="UBC"/>
</dbReference>